<dbReference type="PANTHER" id="PTHR37841:SF1">
    <property type="entry name" value="DUF3298 DOMAIN-CONTAINING PROTEIN"/>
    <property type="match status" value="1"/>
</dbReference>
<dbReference type="Proteomes" id="UP000322791">
    <property type="component" value="Unassembled WGS sequence"/>
</dbReference>
<feature type="compositionally biased region" description="Low complexity" evidence="2">
    <location>
        <begin position="376"/>
        <end position="402"/>
    </location>
</feature>
<keyword evidence="4" id="KW-1185">Reference proteome</keyword>
<dbReference type="Pfam" id="PF14903">
    <property type="entry name" value="WG_beta_rep"/>
    <property type="match status" value="1"/>
</dbReference>
<feature type="coiled-coil region" evidence="1">
    <location>
        <begin position="270"/>
        <end position="308"/>
    </location>
</feature>
<sequence length="660" mass="71163">MPGASIRRAKSTKAAVIMTNTLHEFLAAPFAEASRQRHYAAVRHALRTDDTGPVTLLLGNLALEAGGPALDAVVVRPHSITLLLLVPHGGQLSIPALSYGTWKLDNTPLPTTWEADNPFEQFQRQKEALAAWLAPQLSAEQANLQFISGVVVFEGPITFGPEVETQLASTPGTSGFQLLPEASQLPRRLRQLARPDIDLTEADLTQWARDLADDDATGGNSEVSGHPAPVAAEPASPLRRLWQWLGAHDVPDDAPYGYDAQAVAARSAEKEELEHVRHQLQADLNEQMRALQAREAEREQHIAELRAQLTQAPAAPAEAAAIQARLAAESREKALIEEAMAASRAESAARNAELDAKIAQLGQLIQQLNTQPAATLPTATPAAPVTTGPAAPKPAAHPTYPAGPGTSAKPTLAGALAPARAGFERLRQWQRRLPRLAVAAGALALVGLGGWGLHQAFSASPPQPFQENGKWGFTTGAAEPLVPARYASATEFREGFAVVEADKAFGLVNENGEEVVKPAYDALNPYAGEYARVRIGDAYTFLDRNGQEFNAYFFNALDFAEGYAAVLDHRGWYYIEGPAEEDPAKPPVIFREAYSFQQGLARVRLADGYTFITPDYLRDPTTGTGPFGRYTAATDFTDGRARVTQQGRTFFIDTDGDEVK</sequence>
<evidence type="ECO:0000313" key="4">
    <source>
        <dbReference type="Proteomes" id="UP000322791"/>
    </source>
</evidence>
<name>A0A5D6UZW2_9BACT</name>
<protein>
    <recommendedName>
        <fullName evidence="5">WG repeat-containing protein</fullName>
    </recommendedName>
</protein>
<evidence type="ECO:0008006" key="5">
    <source>
        <dbReference type="Google" id="ProtNLM"/>
    </source>
</evidence>
<evidence type="ECO:0000256" key="1">
    <source>
        <dbReference type="SAM" id="Coils"/>
    </source>
</evidence>
<reference evidence="3 4" key="1">
    <citation type="submission" date="2019-08" db="EMBL/GenBank/DDBJ databases">
        <authorList>
            <person name="Seo M.-J."/>
        </authorList>
    </citation>
    <scope>NUCLEOTIDE SEQUENCE [LARGE SCALE GENOMIC DNA]</scope>
    <source>
        <strain evidence="3 4">KIGAM108</strain>
    </source>
</reference>
<comment type="caution">
    <text evidence="3">The sequence shown here is derived from an EMBL/GenBank/DDBJ whole genome shotgun (WGS) entry which is preliminary data.</text>
</comment>
<gene>
    <name evidence="3" type="ORF">FY528_12520</name>
</gene>
<evidence type="ECO:0000313" key="3">
    <source>
        <dbReference type="EMBL" id="TYZ08690.1"/>
    </source>
</evidence>
<organism evidence="3 4">
    <name type="scientific">Hymenobacter lutimineralis</name>
    <dbReference type="NCBI Taxonomy" id="2606448"/>
    <lineage>
        <taxon>Bacteria</taxon>
        <taxon>Pseudomonadati</taxon>
        <taxon>Bacteroidota</taxon>
        <taxon>Cytophagia</taxon>
        <taxon>Cytophagales</taxon>
        <taxon>Hymenobacteraceae</taxon>
        <taxon>Hymenobacter</taxon>
    </lineage>
</organism>
<dbReference type="EMBL" id="VTHL01000012">
    <property type="protein sequence ID" value="TYZ08690.1"/>
    <property type="molecule type" value="Genomic_DNA"/>
</dbReference>
<dbReference type="AlphaFoldDB" id="A0A5D6UZW2"/>
<feature type="region of interest" description="Disordered" evidence="2">
    <location>
        <begin position="376"/>
        <end position="406"/>
    </location>
</feature>
<keyword evidence="1" id="KW-0175">Coiled coil</keyword>
<evidence type="ECO:0000256" key="2">
    <source>
        <dbReference type="SAM" id="MobiDB-lite"/>
    </source>
</evidence>
<dbReference type="PANTHER" id="PTHR37841">
    <property type="entry name" value="GLR2918 PROTEIN"/>
    <property type="match status" value="1"/>
</dbReference>
<accession>A0A5D6UZW2</accession>
<proteinExistence type="predicted"/>
<feature type="region of interest" description="Disordered" evidence="2">
    <location>
        <begin position="212"/>
        <end position="232"/>
    </location>
</feature>
<dbReference type="InterPro" id="IPR032774">
    <property type="entry name" value="WG_beta_rep"/>
</dbReference>